<dbReference type="PATRIC" id="fig|516051.4.peg.1215"/>
<dbReference type="Proteomes" id="UP000032726">
    <property type="component" value="Chromosome"/>
</dbReference>
<dbReference type="EMBL" id="CP011071">
    <property type="protein sequence ID" value="AKA34816.1"/>
    <property type="molecule type" value="Genomic_DNA"/>
</dbReference>
<accession>A0A0D5YSI4</accession>
<gene>
    <name evidence="2" type="ORF">VC82_1175</name>
</gene>
<dbReference type="AlphaFoldDB" id="A0A0D5YSI4"/>
<organism evidence="2 3">
    <name type="scientific">Flagellimonas lutaonensis</name>
    <dbReference type="NCBI Taxonomy" id="516051"/>
    <lineage>
        <taxon>Bacteria</taxon>
        <taxon>Pseudomonadati</taxon>
        <taxon>Bacteroidota</taxon>
        <taxon>Flavobacteriia</taxon>
        <taxon>Flavobacteriales</taxon>
        <taxon>Flavobacteriaceae</taxon>
        <taxon>Flagellimonas</taxon>
    </lineage>
</organism>
<feature type="transmembrane region" description="Helical" evidence="1">
    <location>
        <begin position="62"/>
        <end position="83"/>
    </location>
</feature>
<keyword evidence="2" id="KW-0687">Ribonucleoprotein</keyword>
<keyword evidence="1" id="KW-0472">Membrane</keyword>
<feature type="transmembrane region" description="Helical" evidence="1">
    <location>
        <begin position="28"/>
        <end position="50"/>
    </location>
</feature>
<name>A0A0D5YSI4_9FLAO</name>
<keyword evidence="1" id="KW-1133">Transmembrane helix</keyword>
<dbReference type="KEGG" id="mlt:VC82_1175"/>
<feature type="transmembrane region" description="Helical" evidence="1">
    <location>
        <begin position="138"/>
        <end position="158"/>
    </location>
</feature>
<evidence type="ECO:0000256" key="1">
    <source>
        <dbReference type="SAM" id="Phobius"/>
    </source>
</evidence>
<dbReference type="GO" id="GO:0005840">
    <property type="term" value="C:ribosome"/>
    <property type="evidence" value="ECO:0007669"/>
    <property type="project" value="UniProtKB-KW"/>
</dbReference>
<protein>
    <submittedName>
        <fullName evidence="2">50S ribosomal protein L27</fullName>
    </submittedName>
</protein>
<evidence type="ECO:0000313" key="3">
    <source>
        <dbReference type="Proteomes" id="UP000032726"/>
    </source>
</evidence>
<sequence length="163" mass="18476">MRGFFIVKIITFRLQNSDMEILQNLHSYFAYIVLAMLVIAVVNAFAGWIGKRMFTMHKDLRISLFALILSHIQLLIGLVLYFVSANGLKAIQTLGMGGLNAPARLLALEHPLTNIIAIVLITIGWSRHKKFMEGDKKFKSIAIFYGLGLLLILSRIPWGQWFD</sequence>
<keyword evidence="3" id="KW-1185">Reference proteome</keyword>
<keyword evidence="2" id="KW-0689">Ribosomal protein</keyword>
<dbReference type="HOGENOM" id="CLU_134903_0_0_10"/>
<keyword evidence="1" id="KW-0812">Transmembrane</keyword>
<evidence type="ECO:0000313" key="2">
    <source>
        <dbReference type="EMBL" id="AKA34816.1"/>
    </source>
</evidence>
<proteinExistence type="predicted"/>
<reference evidence="2 3" key="1">
    <citation type="submission" date="2015-03" db="EMBL/GenBank/DDBJ databases">
        <title>Complete genome sequence of Muricauda lutaonensis CC-HSB-11T, isolated from a coastal hot spring.</title>
        <authorList>
            <person name="Kim K.M."/>
        </authorList>
    </citation>
    <scope>NUCLEOTIDE SEQUENCE [LARGE SCALE GENOMIC DNA]</scope>
    <source>
        <strain evidence="2 3">CC-HSB-11</strain>
    </source>
</reference>
<feature type="transmembrane region" description="Helical" evidence="1">
    <location>
        <begin position="103"/>
        <end position="126"/>
    </location>
</feature>
<dbReference type="STRING" id="516051.VC82_1175"/>